<evidence type="ECO:0000256" key="4">
    <source>
        <dbReference type="ARBA" id="ARBA00023172"/>
    </source>
</evidence>
<dbReference type="RefSeq" id="WP_379715609.1">
    <property type="nucleotide sequence ID" value="NZ_JBHTBS010000013.1"/>
</dbReference>
<dbReference type="InterPro" id="IPR013762">
    <property type="entry name" value="Integrase-like_cat_sf"/>
</dbReference>
<dbReference type="PANTHER" id="PTHR30349:SF81">
    <property type="entry name" value="TYROSINE RECOMBINASE XERC"/>
    <property type="match status" value="1"/>
</dbReference>
<evidence type="ECO:0000256" key="2">
    <source>
        <dbReference type="ARBA" id="ARBA00022908"/>
    </source>
</evidence>
<feature type="region of interest" description="Disordered" evidence="6">
    <location>
        <begin position="1"/>
        <end position="23"/>
    </location>
</feature>
<comment type="caution">
    <text evidence="9">The sequence shown here is derived from an EMBL/GenBank/DDBJ whole genome shotgun (WGS) entry which is preliminary data.</text>
</comment>
<evidence type="ECO:0000256" key="5">
    <source>
        <dbReference type="PROSITE-ProRule" id="PRU01248"/>
    </source>
</evidence>
<reference evidence="10" key="1">
    <citation type="journal article" date="2019" name="Int. J. Syst. Evol. Microbiol.">
        <title>The Global Catalogue of Microorganisms (GCM) 10K type strain sequencing project: providing services to taxonomists for standard genome sequencing and annotation.</title>
        <authorList>
            <consortium name="The Broad Institute Genomics Platform"/>
            <consortium name="The Broad Institute Genome Sequencing Center for Infectious Disease"/>
            <person name="Wu L."/>
            <person name="Ma J."/>
        </authorList>
    </citation>
    <scope>NUCLEOTIDE SEQUENCE [LARGE SCALE GENOMIC DNA]</scope>
    <source>
        <strain evidence="10">CGMCC 4.1467</strain>
    </source>
</reference>
<feature type="domain" description="Core-binding (CB)" evidence="8">
    <location>
        <begin position="34"/>
        <end position="125"/>
    </location>
</feature>
<feature type="domain" description="Tyr recombinase" evidence="7">
    <location>
        <begin position="147"/>
        <end position="332"/>
    </location>
</feature>
<dbReference type="Gene3D" id="1.10.443.10">
    <property type="entry name" value="Intergrase catalytic core"/>
    <property type="match status" value="1"/>
</dbReference>
<protein>
    <submittedName>
        <fullName evidence="9">Tyrosine-type recombinase/integrase</fullName>
    </submittedName>
</protein>
<dbReference type="Pfam" id="PF00589">
    <property type="entry name" value="Phage_integrase"/>
    <property type="match status" value="1"/>
</dbReference>
<dbReference type="InterPro" id="IPR002104">
    <property type="entry name" value="Integrase_catalytic"/>
</dbReference>
<organism evidence="9 10">
    <name type="scientific">Haloferula chungangensis</name>
    <dbReference type="NCBI Taxonomy" id="1048331"/>
    <lineage>
        <taxon>Bacteria</taxon>
        <taxon>Pseudomonadati</taxon>
        <taxon>Verrucomicrobiota</taxon>
        <taxon>Verrucomicrobiia</taxon>
        <taxon>Verrucomicrobiales</taxon>
        <taxon>Verrucomicrobiaceae</taxon>
        <taxon>Haloferula</taxon>
    </lineage>
</organism>
<dbReference type="InterPro" id="IPR011010">
    <property type="entry name" value="DNA_brk_join_enz"/>
</dbReference>
<dbReference type="InterPro" id="IPR044068">
    <property type="entry name" value="CB"/>
</dbReference>
<keyword evidence="2" id="KW-0229">DNA integration</keyword>
<sequence>MKRHSKGWKKGKEMRRWRDKKGGLKPGREDYLKSALGVLMTEWLCAQKHRGLSNATIETRRLLLRRFLEWCETKKIESPGWLSRGLLDEWLLWIENYRTKSGNPLAAASQEGLLRATNEFLRYLVERRVIDFNPLEGHHFRRCRGRTLPDVMSESEVVSLLEATDTRDPLGIRDRAMLELLYSTGIRRKELVSLQISDLRLEKRVMVVKHGKGERERLAPIGAPALYWLRRYLTEVRPLMIVAEAPCDDLFLTSYGDRFSLGATGHLVRKYLKKIGFVRKGACHLLRHACATHMLEHGADLRTIQTLLGHSRIDTTEIYTHVTTDRMCLIHQKIHPRG</sequence>
<feature type="compositionally biased region" description="Basic and acidic residues" evidence="6">
    <location>
        <begin position="10"/>
        <end position="23"/>
    </location>
</feature>
<keyword evidence="10" id="KW-1185">Reference proteome</keyword>
<dbReference type="EMBL" id="JBHTBS010000013">
    <property type="protein sequence ID" value="MFC7339217.1"/>
    <property type="molecule type" value="Genomic_DNA"/>
</dbReference>
<gene>
    <name evidence="9" type="ORF">ACFQY0_18630</name>
</gene>
<evidence type="ECO:0000256" key="1">
    <source>
        <dbReference type="ARBA" id="ARBA00022829"/>
    </source>
</evidence>
<name>A0ABW2L9X0_9BACT</name>
<evidence type="ECO:0000259" key="8">
    <source>
        <dbReference type="PROSITE" id="PS51900"/>
    </source>
</evidence>
<dbReference type="PANTHER" id="PTHR30349">
    <property type="entry name" value="PHAGE INTEGRASE-RELATED"/>
    <property type="match status" value="1"/>
</dbReference>
<proteinExistence type="predicted"/>
<dbReference type="PROSITE" id="PS51898">
    <property type="entry name" value="TYR_RECOMBINASE"/>
    <property type="match status" value="1"/>
</dbReference>
<accession>A0ABW2L9X0</accession>
<dbReference type="Proteomes" id="UP001596472">
    <property type="component" value="Unassembled WGS sequence"/>
</dbReference>
<dbReference type="Gene3D" id="1.10.150.130">
    <property type="match status" value="1"/>
</dbReference>
<evidence type="ECO:0000313" key="10">
    <source>
        <dbReference type="Proteomes" id="UP001596472"/>
    </source>
</evidence>
<dbReference type="InterPro" id="IPR050090">
    <property type="entry name" value="Tyrosine_recombinase_XerCD"/>
</dbReference>
<keyword evidence="4" id="KW-0233">DNA recombination</keyword>
<keyword evidence="3 5" id="KW-0238">DNA-binding</keyword>
<dbReference type="PROSITE" id="PS51900">
    <property type="entry name" value="CB"/>
    <property type="match status" value="1"/>
</dbReference>
<evidence type="ECO:0000256" key="3">
    <source>
        <dbReference type="ARBA" id="ARBA00023125"/>
    </source>
</evidence>
<evidence type="ECO:0000256" key="6">
    <source>
        <dbReference type="SAM" id="MobiDB-lite"/>
    </source>
</evidence>
<dbReference type="InterPro" id="IPR010998">
    <property type="entry name" value="Integrase_recombinase_N"/>
</dbReference>
<dbReference type="SUPFAM" id="SSF56349">
    <property type="entry name" value="DNA breaking-rejoining enzymes"/>
    <property type="match status" value="1"/>
</dbReference>
<evidence type="ECO:0000259" key="7">
    <source>
        <dbReference type="PROSITE" id="PS51898"/>
    </source>
</evidence>
<evidence type="ECO:0000313" key="9">
    <source>
        <dbReference type="EMBL" id="MFC7339217.1"/>
    </source>
</evidence>
<keyword evidence="1" id="KW-0159">Chromosome partition</keyword>